<dbReference type="NCBIfam" id="TIGR03882">
    <property type="entry name" value="cyclo_dehyd_2"/>
    <property type="match status" value="1"/>
</dbReference>
<evidence type="ECO:0000313" key="1">
    <source>
        <dbReference type="EMBL" id="CAB4744904.1"/>
    </source>
</evidence>
<sequence>MTPAHAPAGPLPGQPRLLPGTAVARRDAQHLQVGLDARAAVLPDTPEVRRVLGALQEGAPLAADLRDSPGTALALGRLHTAGLLVDGPALRTSLASYAAGPVERAALAATWCADPAGAAARWAVRRQAVVAVDGPSPDRVTVERLLATAGVPTRTGPPDVVLVLRERQPHRSEVDTLTQQDRPHLLVHGELDHVVLGPFVAPGRTACLRCLDAHLADLDPRRPLVLEQQTDVTAPVPLDPVLWQLALAWAVRDVLRWVDGERPSTWSATVRLGPDPSPQRQEWLRHPRCGCGWAELAAHQCSGASLPSIERRCSREQVSQ</sequence>
<gene>
    <name evidence="1" type="ORF">UFOPK2761_01589</name>
</gene>
<dbReference type="EMBL" id="CAEZYQ010000011">
    <property type="protein sequence ID" value="CAB4744904.1"/>
    <property type="molecule type" value="Genomic_DNA"/>
</dbReference>
<accession>A0A6J6TDP5</accession>
<dbReference type="AlphaFoldDB" id="A0A6J6TDP5"/>
<proteinExistence type="predicted"/>
<name>A0A6J6TDP5_9ZZZZ</name>
<dbReference type="Gene3D" id="3.40.50.720">
    <property type="entry name" value="NAD(P)-binding Rossmann-like Domain"/>
    <property type="match status" value="1"/>
</dbReference>
<dbReference type="InterPro" id="IPR022291">
    <property type="entry name" value="Bacteriocin_synth_cyclodeHase"/>
</dbReference>
<reference evidence="1" key="1">
    <citation type="submission" date="2020-05" db="EMBL/GenBank/DDBJ databases">
        <authorList>
            <person name="Chiriac C."/>
            <person name="Salcher M."/>
            <person name="Ghai R."/>
            <person name="Kavagutti S V."/>
        </authorList>
    </citation>
    <scope>NUCLEOTIDE SEQUENCE</scope>
</reference>
<protein>
    <submittedName>
        <fullName evidence="1">Unannotated protein</fullName>
    </submittedName>
</protein>
<organism evidence="1">
    <name type="scientific">freshwater metagenome</name>
    <dbReference type="NCBI Taxonomy" id="449393"/>
    <lineage>
        <taxon>unclassified sequences</taxon>
        <taxon>metagenomes</taxon>
        <taxon>ecological metagenomes</taxon>
    </lineage>
</organism>